<sequence>MDKIDIVVSWLDDSDPEWKHEFNKYKGITNVEINNDSANNEARFRDYNTFKYWFRAIEKNAPWVNKIFLVTWGHYPEWLNLENPKLVLVKHSDFIPKEYLPTFSSSTIALNLHRIVGLSETFVYFNDDMFLLNLTEPTDFFKGGVPCDMLTLIPAQSYEEFNHFAINNMQLIHKEFSKKDILKRNLRKMINLKTSIPYLGTTLLQLPYPNISDILHFHLSTPLNISTYELLWEKHFSQFDKACRSRFRDVRDVTDWYIRMYSLCSGNFVPKNMHKFGRIINIKNAHGNFEKILDSKLKEVCLNDSVDMEETEFTETMKQMQQAFELKFPKKSTFEIEEGF</sequence>
<evidence type="ECO:0000256" key="2">
    <source>
        <dbReference type="ARBA" id="ARBA00022679"/>
    </source>
</evidence>
<comment type="caution">
    <text evidence="6">The sequence shown here is derived from an EMBL/GenBank/DDBJ whole genome shotgun (WGS) entry which is preliminary data.</text>
</comment>
<organism evidence="6 7">
    <name type="scientific">Lactococcus lactis subsp. lactis</name>
    <name type="common">Streptococcus lactis</name>
    <dbReference type="NCBI Taxonomy" id="1360"/>
    <lineage>
        <taxon>Bacteria</taxon>
        <taxon>Bacillati</taxon>
        <taxon>Bacillota</taxon>
        <taxon>Bacilli</taxon>
        <taxon>Lactobacillales</taxon>
        <taxon>Streptococcaceae</taxon>
        <taxon>Lactococcus</taxon>
    </lineage>
</organism>
<dbReference type="EMBL" id="PKRZ01000001">
    <property type="protein sequence ID" value="PLW60255.1"/>
    <property type="molecule type" value="Genomic_DNA"/>
</dbReference>
<reference evidence="7" key="1">
    <citation type="submission" date="2016-08" db="EMBL/GenBank/DDBJ databases">
        <title>Comparative genomics of Lactococcus lactis strain WFLU12 isolated from the gastrointestinal tract of wild olive flounder (Paralichythys olivaceus).</title>
        <authorList>
            <person name="Nguyen T.L."/>
            <person name="Kim D.-H."/>
        </authorList>
    </citation>
    <scope>NUCLEOTIDE SEQUENCE [LARGE SCALE GENOMIC DNA]</scope>
    <source>
        <strain evidence="7">WFLU12</strain>
    </source>
</reference>
<dbReference type="Pfam" id="PF17103">
    <property type="entry name" value="Stealth_CR4"/>
    <property type="match status" value="1"/>
</dbReference>
<dbReference type="InterPro" id="IPR021520">
    <property type="entry name" value="Stealth_CR2"/>
</dbReference>
<dbReference type="Pfam" id="PF11380">
    <property type="entry name" value="Stealth_CR2"/>
    <property type="match status" value="1"/>
</dbReference>
<comment type="similarity">
    <text evidence="1">Belongs to the stealth family.</text>
</comment>
<evidence type="ECO:0000256" key="1">
    <source>
        <dbReference type="ARBA" id="ARBA00007583"/>
    </source>
</evidence>
<dbReference type="InterPro" id="IPR031356">
    <property type="entry name" value="Stealth_CR4"/>
</dbReference>
<proteinExistence type="inferred from homology"/>
<evidence type="ECO:0000259" key="4">
    <source>
        <dbReference type="Pfam" id="PF11380"/>
    </source>
</evidence>
<keyword evidence="2 6" id="KW-0808">Transferase</keyword>
<feature type="domain" description="Stealth protein CR4 conserved region 4" evidence="5">
    <location>
        <begin position="291"/>
        <end position="338"/>
    </location>
</feature>
<dbReference type="GO" id="GO:0016772">
    <property type="term" value="F:transferase activity, transferring phosphorus-containing groups"/>
    <property type="evidence" value="ECO:0007669"/>
    <property type="project" value="InterPro"/>
</dbReference>
<keyword evidence="6" id="KW-0675">Receptor</keyword>
<name>A0A2N5WDF0_LACLL</name>
<dbReference type="InterPro" id="IPR047141">
    <property type="entry name" value="Stealth"/>
</dbReference>
<dbReference type="EC" id="2.7.-.-" evidence="6"/>
<gene>
    <name evidence="6" type="primary">wefF</name>
    <name evidence="6" type="ORF">CYU10_001217</name>
</gene>
<dbReference type="RefSeq" id="WP_095586655.1">
    <property type="nucleotide sequence ID" value="NZ_PKRZ01000001.1"/>
</dbReference>
<evidence type="ECO:0000259" key="5">
    <source>
        <dbReference type="Pfam" id="PF17103"/>
    </source>
</evidence>
<dbReference type="PANTHER" id="PTHR24045:SF0">
    <property type="entry name" value="N-ACETYLGLUCOSAMINE-1-PHOSPHOTRANSFERASE SUBUNITS ALPHA_BETA"/>
    <property type="match status" value="1"/>
</dbReference>
<protein>
    <submittedName>
        <fullName evidence="6">Receptor polysaccharide phosphotransferase WefF</fullName>
        <ecNumber evidence="6">2.7.-.-</ecNumber>
    </submittedName>
</protein>
<dbReference type="PANTHER" id="PTHR24045">
    <property type="match status" value="1"/>
</dbReference>
<dbReference type="AlphaFoldDB" id="A0A2N5WDF0"/>
<evidence type="ECO:0000256" key="3">
    <source>
        <dbReference type="ARBA" id="ARBA00023169"/>
    </source>
</evidence>
<dbReference type="GO" id="GO:0000271">
    <property type="term" value="P:polysaccharide biosynthetic process"/>
    <property type="evidence" value="ECO:0007669"/>
    <property type="project" value="UniProtKB-KW"/>
</dbReference>
<dbReference type="Proteomes" id="UP000234865">
    <property type="component" value="Unassembled WGS sequence"/>
</dbReference>
<keyword evidence="3" id="KW-0270">Exopolysaccharide synthesis</keyword>
<feature type="domain" description="Stealth protein CR2 conserved region 2" evidence="4">
    <location>
        <begin position="43"/>
        <end position="142"/>
    </location>
</feature>
<evidence type="ECO:0000313" key="6">
    <source>
        <dbReference type="EMBL" id="PLW60255.1"/>
    </source>
</evidence>
<evidence type="ECO:0000313" key="7">
    <source>
        <dbReference type="Proteomes" id="UP000234865"/>
    </source>
</evidence>
<accession>A0A2N5WDF0</accession>